<comment type="similarity">
    <text evidence="1">Belongs to the transferase hexapeptide repeat family.</text>
</comment>
<name>A0A1I0PHC2_9BACT</name>
<evidence type="ECO:0000313" key="5">
    <source>
        <dbReference type="Proteomes" id="UP000199373"/>
    </source>
</evidence>
<dbReference type="AlphaFoldDB" id="A0A1I0PHC2"/>
<evidence type="ECO:0000259" key="3">
    <source>
        <dbReference type="SMART" id="SM01266"/>
    </source>
</evidence>
<proteinExistence type="inferred from homology"/>
<gene>
    <name evidence="4" type="ORF">SAMN04487850_1764</name>
</gene>
<dbReference type="Proteomes" id="UP000199373">
    <property type="component" value="Unassembled WGS sequence"/>
</dbReference>
<sequence length="67" mass="7766">MTEKEKMLAGEIYSAVDPQLIEELTEVKEIIHDYNLLRPSEKLKAREILKKLLGHIADDEILLSYAR</sequence>
<feature type="domain" description="Maltose/galactoside acetyltransferase" evidence="3">
    <location>
        <begin position="4"/>
        <end position="58"/>
    </location>
</feature>
<protein>
    <submittedName>
        <fullName evidence="4">Maltose acetyltransferase</fullName>
    </submittedName>
</protein>
<evidence type="ECO:0000313" key="4">
    <source>
        <dbReference type="EMBL" id="SEW13740.1"/>
    </source>
</evidence>
<dbReference type="SMART" id="SM01266">
    <property type="entry name" value="Mac"/>
    <property type="match status" value="1"/>
</dbReference>
<keyword evidence="2 4" id="KW-0808">Transferase</keyword>
<dbReference type="EMBL" id="FOIQ01000004">
    <property type="protein sequence ID" value="SEW13740.1"/>
    <property type="molecule type" value="Genomic_DNA"/>
</dbReference>
<dbReference type="Pfam" id="PF12464">
    <property type="entry name" value="Mac"/>
    <property type="match status" value="1"/>
</dbReference>
<accession>A0A1I0PHC2</accession>
<evidence type="ECO:0000256" key="2">
    <source>
        <dbReference type="ARBA" id="ARBA00022679"/>
    </source>
</evidence>
<dbReference type="Gene3D" id="2.160.10.10">
    <property type="entry name" value="Hexapeptide repeat proteins"/>
    <property type="match status" value="1"/>
</dbReference>
<reference evidence="4 5" key="1">
    <citation type="submission" date="2016-10" db="EMBL/GenBank/DDBJ databases">
        <authorList>
            <person name="de Groot N.N."/>
        </authorList>
    </citation>
    <scope>NUCLEOTIDE SEQUENCE [LARGE SCALE GENOMIC DNA]</scope>
    <source>
        <strain evidence="4 5">TC2-24</strain>
    </source>
</reference>
<dbReference type="InterPro" id="IPR024688">
    <property type="entry name" value="Mac_dom"/>
</dbReference>
<evidence type="ECO:0000256" key="1">
    <source>
        <dbReference type="ARBA" id="ARBA00007274"/>
    </source>
</evidence>
<dbReference type="RefSeq" id="WP_256218983.1">
    <property type="nucleotide sequence ID" value="NZ_FOIQ01000004.1"/>
</dbReference>
<dbReference type="GO" id="GO:0016407">
    <property type="term" value="F:acetyltransferase activity"/>
    <property type="evidence" value="ECO:0007669"/>
    <property type="project" value="InterPro"/>
</dbReference>
<organism evidence="4 5">
    <name type="scientific">Prevotella aff. ruminicola Tc2-24</name>
    <dbReference type="NCBI Taxonomy" id="81582"/>
    <lineage>
        <taxon>Bacteria</taxon>
        <taxon>Pseudomonadati</taxon>
        <taxon>Bacteroidota</taxon>
        <taxon>Bacteroidia</taxon>
        <taxon>Bacteroidales</taxon>
        <taxon>Prevotellaceae</taxon>
        <taxon>Prevotella</taxon>
    </lineage>
</organism>
<keyword evidence="5" id="KW-1185">Reference proteome</keyword>